<evidence type="ECO:0000313" key="1">
    <source>
        <dbReference type="EMBL" id="GFN89955.1"/>
    </source>
</evidence>
<organism evidence="1 2">
    <name type="scientific">Plakobranchus ocellatus</name>
    <dbReference type="NCBI Taxonomy" id="259542"/>
    <lineage>
        <taxon>Eukaryota</taxon>
        <taxon>Metazoa</taxon>
        <taxon>Spiralia</taxon>
        <taxon>Lophotrochozoa</taxon>
        <taxon>Mollusca</taxon>
        <taxon>Gastropoda</taxon>
        <taxon>Heterobranchia</taxon>
        <taxon>Euthyneura</taxon>
        <taxon>Panpulmonata</taxon>
        <taxon>Sacoglossa</taxon>
        <taxon>Placobranchoidea</taxon>
        <taxon>Plakobranchidae</taxon>
        <taxon>Plakobranchus</taxon>
    </lineage>
</organism>
<dbReference type="AlphaFoldDB" id="A0AAV3Z281"/>
<name>A0AAV3Z281_9GAST</name>
<accession>A0AAV3Z281</accession>
<protein>
    <submittedName>
        <fullName evidence="1">Uncharacterized protein</fullName>
    </submittedName>
</protein>
<comment type="caution">
    <text evidence="1">The sequence shown here is derived from an EMBL/GenBank/DDBJ whole genome shotgun (WGS) entry which is preliminary data.</text>
</comment>
<proteinExistence type="predicted"/>
<gene>
    <name evidence="1" type="ORF">PoB_001646100</name>
</gene>
<dbReference type="Proteomes" id="UP000735302">
    <property type="component" value="Unassembled WGS sequence"/>
</dbReference>
<dbReference type="EMBL" id="BLXT01001969">
    <property type="protein sequence ID" value="GFN89955.1"/>
    <property type="molecule type" value="Genomic_DNA"/>
</dbReference>
<evidence type="ECO:0000313" key="2">
    <source>
        <dbReference type="Proteomes" id="UP000735302"/>
    </source>
</evidence>
<keyword evidence="2" id="KW-1185">Reference proteome</keyword>
<sequence length="127" mass="14500">MLMGKERRNGGVWPEFDTWHTLSVDSNQCREATDMILTSNLYAGMKLAAVQAPLHRLTWLTQSCTGPLYKITWLTQSCTGFTVQVNMAHQELYRSTVQANMAHPELYRSTVQAKMAHPELYRLYCTG</sequence>
<reference evidence="1 2" key="1">
    <citation type="journal article" date="2021" name="Elife">
        <title>Chloroplast acquisition without the gene transfer in kleptoplastic sea slugs, Plakobranchus ocellatus.</title>
        <authorList>
            <person name="Maeda T."/>
            <person name="Takahashi S."/>
            <person name="Yoshida T."/>
            <person name="Shimamura S."/>
            <person name="Takaki Y."/>
            <person name="Nagai Y."/>
            <person name="Toyoda A."/>
            <person name="Suzuki Y."/>
            <person name="Arimoto A."/>
            <person name="Ishii H."/>
            <person name="Satoh N."/>
            <person name="Nishiyama T."/>
            <person name="Hasebe M."/>
            <person name="Maruyama T."/>
            <person name="Minagawa J."/>
            <person name="Obokata J."/>
            <person name="Shigenobu S."/>
        </authorList>
    </citation>
    <scope>NUCLEOTIDE SEQUENCE [LARGE SCALE GENOMIC DNA]</scope>
</reference>